<accession>A0A2M6WJ48</accession>
<dbReference type="Gene3D" id="2.60.120.1440">
    <property type="match status" value="1"/>
</dbReference>
<dbReference type="InterPro" id="IPR006860">
    <property type="entry name" value="FecR"/>
</dbReference>
<feature type="compositionally biased region" description="Basic and acidic residues" evidence="1">
    <location>
        <begin position="237"/>
        <end position="246"/>
    </location>
</feature>
<feature type="region of interest" description="Disordered" evidence="1">
    <location>
        <begin position="237"/>
        <end position="301"/>
    </location>
</feature>
<dbReference type="PANTHER" id="PTHR38731">
    <property type="entry name" value="LIPL45-RELATED LIPOPROTEIN-RELATED"/>
    <property type="match status" value="1"/>
</dbReference>
<organism evidence="3 4">
    <name type="scientific">Candidatus Harrisonbacteria bacterium CG10_big_fil_rev_8_21_14_0_10_42_17</name>
    <dbReference type="NCBI Taxonomy" id="1974584"/>
    <lineage>
        <taxon>Bacteria</taxon>
        <taxon>Candidatus Harrisoniibacteriota</taxon>
    </lineage>
</organism>
<feature type="compositionally biased region" description="Polar residues" evidence="1">
    <location>
        <begin position="259"/>
        <end position="270"/>
    </location>
</feature>
<dbReference type="EMBL" id="PFBA01000008">
    <property type="protein sequence ID" value="PIT92795.1"/>
    <property type="molecule type" value="Genomic_DNA"/>
</dbReference>
<dbReference type="Proteomes" id="UP000228635">
    <property type="component" value="Unassembled WGS sequence"/>
</dbReference>
<dbReference type="AlphaFoldDB" id="A0A2M6WJ48"/>
<proteinExistence type="predicted"/>
<feature type="domain" description="FecR protein" evidence="2">
    <location>
        <begin position="73"/>
        <end position="170"/>
    </location>
</feature>
<name>A0A2M6WJ48_9BACT</name>
<gene>
    <name evidence="3" type="ORF">COU08_00505</name>
</gene>
<dbReference type="Pfam" id="PF04773">
    <property type="entry name" value="FecR"/>
    <property type="match status" value="1"/>
</dbReference>
<reference evidence="4" key="1">
    <citation type="submission" date="2017-09" db="EMBL/GenBank/DDBJ databases">
        <title>Depth-based differentiation of microbial function through sediment-hosted aquifers and enrichment of novel symbionts in the deep terrestrial subsurface.</title>
        <authorList>
            <person name="Probst A.J."/>
            <person name="Ladd B."/>
            <person name="Jarett J.K."/>
            <person name="Geller-Mcgrath D.E."/>
            <person name="Sieber C.M.K."/>
            <person name="Emerson J.B."/>
            <person name="Anantharaman K."/>
            <person name="Thomas B.C."/>
            <person name="Malmstrom R."/>
            <person name="Stieglmeier M."/>
            <person name="Klingl A."/>
            <person name="Woyke T."/>
            <person name="Ryan C.M."/>
            <person name="Banfield J.F."/>
        </authorList>
    </citation>
    <scope>NUCLEOTIDE SEQUENCE [LARGE SCALE GENOMIC DNA]</scope>
</reference>
<evidence type="ECO:0000259" key="2">
    <source>
        <dbReference type="Pfam" id="PF04773"/>
    </source>
</evidence>
<sequence>MKAIISFVGFIVLVGAILFIRGTGTKTELASTNETLGTKTTAEVLAVSPEVLLKKSGGTFERIDRQERAIEGDEIKTTETGRASLAYANNTVSTLGKNAHITIKNLANSGNVSRLELLTGGLWSKIERVSGKGEFYEVQTENMVAAVRGTVFATLVKDGISSLFVLESKVQAKARNPLTKEIIPGTDIAVTAGSKIIINNANLPSKEHPIEILPISWEDLELDIIKQNITEKLRNSDALKDIRKPDSTTGTPVRPTPPSENSTTQPSEGGNTEPIITPQPTPAPTPIIEEPPLTASPEPQQPEPVLEALRIAQAQSPKNAEGQIINIREYGITEALAILVDGFSVPFHKEQQDIVLDDLSQFEPGTYRVIIINETRKQITLKDNLVILEWNDSPRENPNF</sequence>
<evidence type="ECO:0000313" key="3">
    <source>
        <dbReference type="EMBL" id="PIT92795.1"/>
    </source>
</evidence>
<evidence type="ECO:0000256" key="1">
    <source>
        <dbReference type="SAM" id="MobiDB-lite"/>
    </source>
</evidence>
<comment type="caution">
    <text evidence="3">The sequence shown here is derived from an EMBL/GenBank/DDBJ whole genome shotgun (WGS) entry which is preliminary data.</text>
</comment>
<evidence type="ECO:0000313" key="4">
    <source>
        <dbReference type="Proteomes" id="UP000228635"/>
    </source>
</evidence>
<protein>
    <recommendedName>
        <fullName evidence="2">FecR protein domain-containing protein</fullName>
    </recommendedName>
</protein>
<dbReference type="PANTHER" id="PTHR38731:SF1">
    <property type="entry name" value="FECR PROTEIN DOMAIN-CONTAINING PROTEIN"/>
    <property type="match status" value="1"/>
</dbReference>